<dbReference type="AlphaFoldDB" id="A0A8E7EGL7"/>
<organism evidence="6 7">
    <name type="scientific">Methanospirillum purgamenti</name>
    <dbReference type="NCBI Taxonomy" id="2834276"/>
    <lineage>
        <taxon>Archaea</taxon>
        <taxon>Methanobacteriati</taxon>
        <taxon>Methanobacteriota</taxon>
        <taxon>Stenosarchaea group</taxon>
        <taxon>Methanomicrobia</taxon>
        <taxon>Methanomicrobiales</taxon>
        <taxon>Methanospirillaceae</taxon>
        <taxon>Methanospirillum</taxon>
    </lineage>
</organism>
<accession>A0A8E7EGL7</accession>
<dbReference type="InterPro" id="IPR034075">
    <property type="entry name" value="Glr3161-like_dom"/>
</dbReference>
<dbReference type="PANTHER" id="PTHR43806:SF11">
    <property type="entry name" value="CEREVISIN-RELATED"/>
    <property type="match status" value="1"/>
</dbReference>
<dbReference type="KEGG" id="mrtj:KHC33_11645"/>
<evidence type="ECO:0000256" key="1">
    <source>
        <dbReference type="ARBA" id="ARBA00011073"/>
    </source>
</evidence>
<dbReference type="Gene3D" id="3.40.50.200">
    <property type="entry name" value="Peptidase S8/S53 domain"/>
    <property type="match status" value="2"/>
</dbReference>
<keyword evidence="3" id="KW-0378">Hydrolase</keyword>
<dbReference type="InterPro" id="IPR050131">
    <property type="entry name" value="Peptidase_S8_subtilisin-like"/>
</dbReference>
<dbReference type="InterPro" id="IPR000209">
    <property type="entry name" value="Peptidase_S8/S53_dom"/>
</dbReference>
<dbReference type="Proteomes" id="UP000680656">
    <property type="component" value="Chromosome"/>
</dbReference>
<dbReference type="GO" id="GO:0006508">
    <property type="term" value="P:proteolysis"/>
    <property type="evidence" value="ECO:0007669"/>
    <property type="project" value="UniProtKB-KW"/>
</dbReference>
<evidence type="ECO:0000256" key="2">
    <source>
        <dbReference type="ARBA" id="ARBA00022670"/>
    </source>
</evidence>
<dbReference type="GO" id="GO:0004252">
    <property type="term" value="F:serine-type endopeptidase activity"/>
    <property type="evidence" value="ECO:0007669"/>
    <property type="project" value="InterPro"/>
</dbReference>
<evidence type="ECO:0000256" key="3">
    <source>
        <dbReference type="ARBA" id="ARBA00022801"/>
    </source>
</evidence>
<dbReference type="PROSITE" id="PS00138">
    <property type="entry name" value="SUBTILASE_SER"/>
    <property type="match status" value="1"/>
</dbReference>
<dbReference type="PRINTS" id="PR00723">
    <property type="entry name" value="SUBTILISIN"/>
</dbReference>
<dbReference type="InterPro" id="IPR015500">
    <property type="entry name" value="Peptidase_S8_subtilisin-rel"/>
</dbReference>
<evidence type="ECO:0000259" key="5">
    <source>
        <dbReference type="Pfam" id="PF00082"/>
    </source>
</evidence>
<dbReference type="RefSeq" id="WP_214418804.1">
    <property type="nucleotide sequence ID" value="NZ_CP075546.1"/>
</dbReference>
<evidence type="ECO:0000256" key="4">
    <source>
        <dbReference type="ARBA" id="ARBA00022825"/>
    </source>
</evidence>
<dbReference type="SUPFAM" id="SSF52743">
    <property type="entry name" value="Subtilisin-like"/>
    <property type="match status" value="1"/>
</dbReference>
<keyword evidence="2" id="KW-0645">Protease</keyword>
<keyword evidence="7" id="KW-1185">Reference proteome</keyword>
<feature type="domain" description="Peptidase S8/S53" evidence="5">
    <location>
        <begin position="553"/>
        <end position="666"/>
    </location>
</feature>
<dbReference type="InterPro" id="IPR023828">
    <property type="entry name" value="Peptidase_S8_Ser-AS"/>
</dbReference>
<dbReference type="Pfam" id="PF00082">
    <property type="entry name" value="Peptidase_S8"/>
    <property type="match status" value="1"/>
</dbReference>
<sequence length="868" mass="96408">MRKRILWFILLTILLIILNQSVIAGIEENHSPEAGTQKYSSLSSDLLQLLDKSLCPPGMSPDDIMKSMEINHQIRRNDEGDWLVHITIELDDNETSKKILPFLSHPIEDPSYNLISGWVTSDNLSVLGNYAGIRSITPVFPPAGSGSLEVLPEDLTTPDIPGTLWKTKLSTDLLQLLDDSYLSPGQSRADIMALMEKTGEIRIEGREIEVRISAKTKPTTSPSVFEQFFSQPALDSVYGRISGWISAKNITNLAMQEGIVSLVVQIPPRTSKIQTEGDYLLMTRDFRNTSGLSGEGICVGVISDGVDGLESLKKIGELPNVTVLSDTIGGDEGLAMLQIVHDIAPNASLYFHDRGSSQIEYVRALDQLIIHGCNIICDDITYVEPFFEDGYIAQNIIDRILSYNILYITAAGNFAKEHYQAPFNGYEEQGYLWQNFNGSKGRDLHFSVSPGLAGHVILQWDDRVGYSSNNYDLFLYDESGREIARSVNLQDGDDDPMEWVRFVNNGDKVKEYTVKVVQAAADEALLEIYVLPLSGRSVIMDPYTTEDSIFGQQAVKQAIVVGAAAPDPKNITVQEYSSRGPVLIRHPAYELRKKPDLVAPDHITVLTGTMQQAVFSGTSAAAPHIAGLAALIWSVNPNFKESDVRRILLNATSTEEESWNATYGRGIPRASNLTFPNSTHNMHWLPLINGCSFEPRTNDPAEKITVYPGWNMISIPFPLKLGSTARIFEVINTVHHTIWRFNAAKGSWNAVKPDDTLLQMDVVWIYSADETSLNLEFDTTSVNQTMKQLHPGWNPVGVPGRESITARELLSPLTDAWTYVLVFDAKTQEFRPSIINGGAGTYSPSRLLYPSEGWWIYMTRPGILFPVC</sequence>
<keyword evidence="4" id="KW-0720">Serine protease</keyword>
<proteinExistence type="inferred from homology"/>
<dbReference type="PANTHER" id="PTHR43806">
    <property type="entry name" value="PEPTIDASE S8"/>
    <property type="match status" value="1"/>
</dbReference>
<reference evidence="6 7" key="1">
    <citation type="submission" date="2021-05" db="EMBL/GenBank/DDBJ databases">
        <title>A novel Methanospirillum isolate from a pyrite-forming mixed culture.</title>
        <authorList>
            <person name="Bunk B."/>
            <person name="Sproer C."/>
            <person name="Spring S."/>
            <person name="Pester M."/>
        </authorList>
    </citation>
    <scope>NUCLEOTIDE SEQUENCE [LARGE SCALE GENOMIC DNA]</scope>
    <source>
        <strain evidence="6 7">J.3.6.1-F.2.7.3</strain>
    </source>
</reference>
<gene>
    <name evidence="6" type="ORF">KHC33_11645</name>
</gene>
<name>A0A8E7EGL7_9EURY</name>
<evidence type="ECO:0000313" key="7">
    <source>
        <dbReference type="Proteomes" id="UP000680656"/>
    </source>
</evidence>
<dbReference type="InterPro" id="IPR036852">
    <property type="entry name" value="Peptidase_S8/S53_dom_sf"/>
</dbReference>
<comment type="similarity">
    <text evidence="1">Belongs to the peptidase S8 family.</text>
</comment>
<protein>
    <submittedName>
        <fullName evidence="6">S8 family serine peptidase</fullName>
    </submittedName>
</protein>
<evidence type="ECO:0000313" key="6">
    <source>
        <dbReference type="EMBL" id="QVV87987.1"/>
    </source>
</evidence>
<dbReference type="EMBL" id="CP075546">
    <property type="protein sequence ID" value="QVV87987.1"/>
    <property type="molecule type" value="Genomic_DNA"/>
</dbReference>
<dbReference type="CDD" id="cd05562">
    <property type="entry name" value="Peptidases_S53_like"/>
    <property type="match status" value="1"/>
</dbReference>
<dbReference type="GeneID" id="65097847"/>